<reference evidence="1 2" key="1">
    <citation type="journal article" date="1992" name="Lakartidningen">
        <title>[Penicillin V and not amoxicillin is the first choice preparation in acute otitis].</title>
        <authorList>
            <person name="Kamme C."/>
            <person name="Lundgren K."/>
            <person name="Prellner K."/>
        </authorList>
    </citation>
    <scope>NUCLEOTIDE SEQUENCE [LARGE SCALE GENOMIC DNA]</scope>
    <source>
        <strain evidence="1 2">PC3053II</strain>
    </source>
</reference>
<gene>
    <name evidence="1" type="ORF">EPJ76_03680</name>
</gene>
<evidence type="ECO:0000313" key="2">
    <source>
        <dbReference type="Proteomes" id="UP000322327"/>
    </source>
</evidence>
<dbReference type="Proteomes" id="UP000322327">
    <property type="component" value="Unassembled WGS sequence"/>
</dbReference>
<comment type="caution">
    <text evidence="1">The sequence shown here is derived from an EMBL/GenBank/DDBJ whole genome shotgun (WGS) entry which is preliminary data.</text>
</comment>
<sequence>MPGIYYISNPNRFYLLGFIFNIKKFNKKMLDLFLRYCIILTMLKKNETLRNINSAAAQLSSAQLSSAQASL</sequence>
<organism evidence="1 2">
    <name type="scientific">Brachyspira aalborgi</name>
    <dbReference type="NCBI Taxonomy" id="29522"/>
    <lineage>
        <taxon>Bacteria</taxon>
        <taxon>Pseudomonadati</taxon>
        <taxon>Spirochaetota</taxon>
        <taxon>Spirochaetia</taxon>
        <taxon>Brachyspirales</taxon>
        <taxon>Brachyspiraceae</taxon>
        <taxon>Brachyspira</taxon>
    </lineage>
</organism>
<evidence type="ECO:0000313" key="1">
    <source>
        <dbReference type="EMBL" id="TXJ56692.1"/>
    </source>
</evidence>
<name>A0A5C8G3R5_9SPIR</name>
<dbReference type="RefSeq" id="WP_147530586.1">
    <property type="nucleotide sequence ID" value="NZ_SAYI01000014.1"/>
</dbReference>
<proteinExistence type="predicted"/>
<protein>
    <submittedName>
        <fullName evidence="1">Uncharacterized protein</fullName>
    </submittedName>
</protein>
<dbReference type="EMBL" id="SAYI01000014">
    <property type="protein sequence ID" value="TXJ56692.1"/>
    <property type="molecule type" value="Genomic_DNA"/>
</dbReference>
<dbReference type="AlphaFoldDB" id="A0A5C8G3R5"/>
<accession>A0A5C8G3R5</accession>